<dbReference type="SUPFAM" id="SSF53756">
    <property type="entry name" value="UDP-Glycosyltransferase/glycogen phosphorylase"/>
    <property type="match status" value="2"/>
</dbReference>
<keyword evidence="3" id="KW-1003">Cell membrane</keyword>
<evidence type="ECO:0000256" key="4">
    <source>
        <dbReference type="ARBA" id="ARBA00022679"/>
    </source>
</evidence>
<dbReference type="GO" id="GO:0005886">
    <property type="term" value="C:plasma membrane"/>
    <property type="evidence" value="ECO:0007669"/>
    <property type="project" value="UniProtKB-SubCell"/>
</dbReference>
<dbReference type="STRING" id="1120918.SAMN05216249_10317"/>
<dbReference type="AlphaFoldDB" id="A0A1I0W1C9"/>
<evidence type="ECO:0000313" key="8">
    <source>
        <dbReference type="EMBL" id="SFA82402.1"/>
    </source>
</evidence>
<keyword evidence="4 8" id="KW-0808">Transferase</keyword>
<dbReference type="GO" id="GO:0047355">
    <property type="term" value="F:CDP-glycerol glycerophosphotransferase activity"/>
    <property type="evidence" value="ECO:0007669"/>
    <property type="project" value="InterPro"/>
</dbReference>
<dbReference type="GO" id="GO:0019350">
    <property type="term" value="P:teichoic acid biosynthetic process"/>
    <property type="evidence" value="ECO:0007669"/>
    <property type="project" value="UniProtKB-KW"/>
</dbReference>
<keyword evidence="9" id="KW-1185">Reference proteome</keyword>
<evidence type="ECO:0000256" key="6">
    <source>
        <dbReference type="ARBA" id="ARBA00023136"/>
    </source>
</evidence>
<evidence type="ECO:0000259" key="7">
    <source>
        <dbReference type="Pfam" id="PF00534"/>
    </source>
</evidence>
<dbReference type="InterPro" id="IPR051612">
    <property type="entry name" value="Teichoic_Acid_Biosynth"/>
</dbReference>
<keyword evidence="6" id="KW-0472">Membrane</keyword>
<sequence length="800" mass="93008">MKLANLVKKSCKVLKKSMKNSYYIRHFYKDALDDRLVVLESKNGGDLAGNIFQILKELSKEEYSYLDVIVINNSKSYEKINKIITHNNLRSVRYATIGSNAYFKAMARAKYIFTDTSLERLIIKKEGQIITNTWHGTPLKYMGKHVTNRIYAMGNVQRNLLMSDYLIYPNDYMREIMVNDYELENLYQGTILSEGYPRNSVFFDENTGKNIRKELSIEDKKVFVYMPTWRGLLTKKETKKQIFTIHYFMQPLDKMMSDDQILYVKLHPFAANEIDFSEYKHIKAYPAEYDVYEFLNISDGLVTDYSSIFFDFANTRKKIIFFAYDETEYMNERGTYVALNDFPFPVTKSAEELARELSTPKNYDDEEFIKKYCTYDAAGATERICRHILKNEKVCKEIKLSDKEDKKENVVMYVSALAKNGLTSSLTNLFENIDTSKRNYYVSFMEDTLKRNPMRVKKIPEEVGFLPIADRINSTVLEKISVVLYERKDWHNPFILKQIDKMYKREAYKYFGHLHIDTAIQFAGYEKRLIRLFQEINARRIIYVHNDMVEEIKNRNNQHYLTLKDAYEKYDDVAIVTKDLMEATRTIGGPNANIRVINNCHAYKQIREKAKEEVHFDPDTKSNIKEDKLVEILNSDALKMVTVGRFSVEKGHMMLMKAFEKFSENHPDAYLIIIGGHGKLFSQTFRYANNSKANIIVIRSIDNPISILARCDLFVLSSLYEGLGLTLLEADTVGIPTFSTNVQGPRGFVTEHGGTLVEPTQEGIYQGMVDFVNGKIKAMNVDYEEYNKKAVASFEEMMAE</sequence>
<dbReference type="InterPro" id="IPR043148">
    <property type="entry name" value="TagF_C"/>
</dbReference>
<dbReference type="Proteomes" id="UP000198838">
    <property type="component" value="Unassembled WGS sequence"/>
</dbReference>
<dbReference type="Pfam" id="PF04464">
    <property type="entry name" value="Glyphos_transf"/>
    <property type="match status" value="1"/>
</dbReference>
<dbReference type="RefSeq" id="WP_092870403.1">
    <property type="nucleotide sequence ID" value="NZ_FOJY01000003.1"/>
</dbReference>
<dbReference type="InterPro" id="IPR043149">
    <property type="entry name" value="TagF_N"/>
</dbReference>
<dbReference type="InterPro" id="IPR001296">
    <property type="entry name" value="Glyco_trans_1"/>
</dbReference>
<evidence type="ECO:0000256" key="2">
    <source>
        <dbReference type="ARBA" id="ARBA00010488"/>
    </source>
</evidence>
<evidence type="ECO:0000256" key="5">
    <source>
        <dbReference type="ARBA" id="ARBA00022944"/>
    </source>
</evidence>
<organism evidence="8 9">
    <name type="scientific">Acetitomaculum ruminis DSM 5522</name>
    <dbReference type="NCBI Taxonomy" id="1120918"/>
    <lineage>
        <taxon>Bacteria</taxon>
        <taxon>Bacillati</taxon>
        <taxon>Bacillota</taxon>
        <taxon>Clostridia</taxon>
        <taxon>Lachnospirales</taxon>
        <taxon>Lachnospiraceae</taxon>
        <taxon>Acetitomaculum</taxon>
    </lineage>
</organism>
<evidence type="ECO:0000313" key="9">
    <source>
        <dbReference type="Proteomes" id="UP000198838"/>
    </source>
</evidence>
<evidence type="ECO:0000256" key="3">
    <source>
        <dbReference type="ARBA" id="ARBA00022475"/>
    </source>
</evidence>
<dbReference type="OrthoDB" id="9807097at2"/>
<dbReference type="InterPro" id="IPR007554">
    <property type="entry name" value="Glycerophosphate_synth"/>
</dbReference>
<dbReference type="Gene3D" id="3.40.50.2000">
    <property type="entry name" value="Glycogen Phosphorylase B"/>
    <property type="match status" value="2"/>
</dbReference>
<dbReference type="EMBL" id="FOJY01000003">
    <property type="protein sequence ID" value="SFA82402.1"/>
    <property type="molecule type" value="Genomic_DNA"/>
</dbReference>
<dbReference type="PANTHER" id="PTHR37316:SF3">
    <property type="entry name" value="TEICHOIC ACID GLYCEROL-PHOSPHATE TRANSFERASE"/>
    <property type="match status" value="1"/>
</dbReference>
<dbReference type="PANTHER" id="PTHR37316">
    <property type="entry name" value="TEICHOIC ACID GLYCEROL-PHOSPHATE PRIMASE"/>
    <property type="match status" value="1"/>
</dbReference>
<accession>A0A1I0W1C9</accession>
<reference evidence="8 9" key="1">
    <citation type="submission" date="2016-10" db="EMBL/GenBank/DDBJ databases">
        <authorList>
            <person name="de Groot N.N."/>
        </authorList>
    </citation>
    <scope>NUCLEOTIDE SEQUENCE [LARGE SCALE GENOMIC DNA]</scope>
    <source>
        <strain evidence="8 9">DSM 5522</strain>
    </source>
</reference>
<protein>
    <submittedName>
        <fullName evidence="8">CDP-glycerol glycerophosphotransferase</fullName>
    </submittedName>
</protein>
<proteinExistence type="inferred from homology"/>
<dbReference type="Gene3D" id="3.40.50.11820">
    <property type="match status" value="1"/>
</dbReference>
<comment type="similarity">
    <text evidence="2">Belongs to the CDP-glycerol glycerophosphotransferase family.</text>
</comment>
<feature type="domain" description="Glycosyl transferase family 1" evidence="7">
    <location>
        <begin position="631"/>
        <end position="780"/>
    </location>
</feature>
<dbReference type="GO" id="GO:0016757">
    <property type="term" value="F:glycosyltransferase activity"/>
    <property type="evidence" value="ECO:0007669"/>
    <property type="project" value="InterPro"/>
</dbReference>
<evidence type="ECO:0000256" key="1">
    <source>
        <dbReference type="ARBA" id="ARBA00004202"/>
    </source>
</evidence>
<dbReference type="Pfam" id="PF00534">
    <property type="entry name" value="Glycos_transf_1"/>
    <property type="match status" value="1"/>
</dbReference>
<dbReference type="Gene3D" id="3.40.50.12580">
    <property type="match status" value="1"/>
</dbReference>
<comment type="subcellular location">
    <subcellularLocation>
        <location evidence="1">Cell membrane</location>
        <topology evidence="1">Peripheral membrane protein</topology>
    </subcellularLocation>
</comment>
<gene>
    <name evidence="8" type="ORF">SAMN05216249_10317</name>
</gene>
<keyword evidence="5" id="KW-0777">Teichoic acid biosynthesis</keyword>
<name>A0A1I0W1C9_9FIRM</name>